<feature type="domain" description="cDENN" evidence="2">
    <location>
        <begin position="16"/>
        <end position="74"/>
    </location>
</feature>
<evidence type="ECO:0000259" key="2">
    <source>
        <dbReference type="Pfam" id="PF02141"/>
    </source>
</evidence>
<protein>
    <recommendedName>
        <fullName evidence="2">cDENN domain-containing protein</fullName>
    </recommendedName>
</protein>
<dbReference type="KEGG" id="pif:PITG_12894"/>
<evidence type="ECO:0000256" key="1">
    <source>
        <dbReference type="SAM" id="Phobius"/>
    </source>
</evidence>
<dbReference type="Gene3D" id="3.40.50.11500">
    <property type="match status" value="1"/>
</dbReference>
<sequence>MLEAEDAAAGTGALRKMQLLGAKLLVKLLGVLLLGIFVVVVKNSYPKIQEVTTSQLKLLEPFRWQHTVLPFVSETSWGFL</sequence>
<keyword evidence="1" id="KW-0812">Transmembrane</keyword>
<dbReference type="InterPro" id="IPR043153">
    <property type="entry name" value="DENN_C"/>
</dbReference>
<evidence type="ECO:0000313" key="3">
    <source>
        <dbReference type="EMBL" id="EEY60466.1"/>
    </source>
</evidence>
<dbReference type="EMBL" id="DS028144">
    <property type="protein sequence ID" value="EEY60466.1"/>
    <property type="molecule type" value="Genomic_DNA"/>
</dbReference>
<dbReference type="GeneID" id="9478203"/>
<dbReference type="Pfam" id="PF02141">
    <property type="entry name" value="DENN"/>
    <property type="match status" value="1"/>
</dbReference>
<keyword evidence="1" id="KW-0472">Membrane</keyword>
<gene>
    <name evidence="3" type="ORF">PITG_12894</name>
</gene>
<keyword evidence="4" id="KW-1185">Reference proteome</keyword>
<dbReference type="AlphaFoldDB" id="D0NLE8"/>
<dbReference type="eggNOG" id="ENOG502RUZ7">
    <property type="taxonomic scope" value="Eukaryota"/>
</dbReference>
<dbReference type="RefSeq" id="XP_002900262.1">
    <property type="nucleotide sequence ID" value="XM_002900216.1"/>
</dbReference>
<evidence type="ECO:0000313" key="4">
    <source>
        <dbReference type="Proteomes" id="UP000006643"/>
    </source>
</evidence>
<dbReference type="Proteomes" id="UP000006643">
    <property type="component" value="Unassembled WGS sequence"/>
</dbReference>
<dbReference type="STRING" id="403677.D0NLE8"/>
<dbReference type="InParanoid" id="D0NLE8"/>
<dbReference type="InterPro" id="IPR001194">
    <property type="entry name" value="cDENN_dom"/>
</dbReference>
<keyword evidence="1" id="KW-1133">Transmembrane helix</keyword>
<accession>D0NLE8</accession>
<reference evidence="4" key="1">
    <citation type="journal article" date="2009" name="Nature">
        <title>Genome sequence and analysis of the Irish potato famine pathogen Phytophthora infestans.</title>
        <authorList>
            <consortium name="The Broad Institute Genome Sequencing Platform"/>
            <person name="Haas B.J."/>
            <person name="Kamoun S."/>
            <person name="Zody M.C."/>
            <person name="Jiang R.H."/>
            <person name="Handsaker R.E."/>
            <person name="Cano L.M."/>
            <person name="Grabherr M."/>
            <person name="Kodira C.D."/>
            <person name="Raffaele S."/>
            <person name="Torto-Alalibo T."/>
            <person name="Bozkurt T.O."/>
            <person name="Ah-Fong A.M."/>
            <person name="Alvarado L."/>
            <person name="Anderson V.L."/>
            <person name="Armstrong M.R."/>
            <person name="Avrova A."/>
            <person name="Baxter L."/>
            <person name="Beynon J."/>
            <person name="Boevink P.C."/>
            <person name="Bollmann S.R."/>
            <person name="Bos J.I."/>
            <person name="Bulone V."/>
            <person name="Cai G."/>
            <person name="Cakir C."/>
            <person name="Carrington J.C."/>
            <person name="Chawner M."/>
            <person name="Conti L."/>
            <person name="Costanzo S."/>
            <person name="Ewan R."/>
            <person name="Fahlgren N."/>
            <person name="Fischbach M.A."/>
            <person name="Fugelstad J."/>
            <person name="Gilroy E.M."/>
            <person name="Gnerre S."/>
            <person name="Green P.J."/>
            <person name="Grenville-Briggs L.J."/>
            <person name="Griffith J."/>
            <person name="Grunwald N.J."/>
            <person name="Horn K."/>
            <person name="Horner N.R."/>
            <person name="Hu C.H."/>
            <person name="Huitema E."/>
            <person name="Jeong D.H."/>
            <person name="Jones A.M."/>
            <person name="Jones J.D."/>
            <person name="Jones R.W."/>
            <person name="Karlsson E.K."/>
            <person name="Kunjeti S.G."/>
            <person name="Lamour K."/>
            <person name="Liu Z."/>
            <person name="Ma L."/>
            <person name="Maclean D."/>
            <person name="Chibucos M.C."/>
            <person name="McDonald H."/>
            <person name="McWalters J."/>
            <person name="Meijer H.J."/>
            <person name="Morgan W."/>
            <person name="Morris P.F."/>
            <person name="Munro C.A."/>
            <person name="O'Neill K."/>
            <person name="Ospina-Giraldo M."/>
            <person name="Pinzon A."/>
            <person name="Pritchard L."/>
            <person name="Ramsahoye B."/>
            <person name="Ren Q."/>
            <person name="Restrepo S."/>
            <person name="Roy S."/>
            <person name="Sadanandom A."/>
            <person name="Savidor A."/>
            <person name="Schornack S."/>
            <person name="Schwartz D.C."/>
            <person name="Schumann U.D."/>
            <person name="Schwessinger B."/>
            <person name="Seyer L."/>
            <person name="Sharpe T."/>
            <person name="Silvar C."/>
            <person name="Song J."/>
            <person name="Studholme D.J."/>
            <person name="Sykes S."/>
            <person name="Thines M."/>
            <person name="van de Vondervoort P.J."/>
            <person name="Phuntumart V."/>
            <person name="Wawra S."/>
            <person name="Weide R."/>
            <person name="Win J."/>
            <person name="Young C."/>
            <person name="Zhou S."/>
            <person name="Fry W."/>
            <person name="Meyers B.C."/>
            <person name="van West P."/>
            <person name="Ristaino J."/>
            <person name="Govers F."/>
            <person name="Birch P.R."/>
            <person name="Whisson S.C."/>
            <person name="Judelson H.S."/>
            <person name="Nusbaum C."/>
        </authorList>
    </citation>
    <scope>NUCLEOTIDE SEQUENCE [LARGE SCALE GENOMIC DNA]</scope>
    <source>
        <strain evidence="4">T30-4</strain>
    </source>
</reference>
<organism evidence="3 4">
    <name type="scientific">Phytophthora infestans (strain T30-4)</name>
    <name type="common">Potato late blight agent</name>
    <dbReference type="NCBI Taxonomy" id="403677"/>
    <lineage>
        <taxon>Eukaryota</taxon>
        <taxon>Sar</taxon>
        <taxon>Stramenopiles</taxon>
        <taxon>Oomycota</taxon>
        <taxon>Peronosporomycetes</taxon>
        <taxon>Peronosporales</taxon>
        <taxon>Peronosporaceae</taxon>
        <taxon>Phytophthora</taxon>
    </lineage>
</organism>
<name>D0NLE8_PHYIT</name>
<dbReference type="HOGENOM" id="CLU_2594992_0_0_1"/>
<proteinExistence type="predicted"/>
<dbReference type="VEuPathDB" id="FungiDB:PITG_12894"/>
<feature type="transmembrane region" description="Helical" evidence="1">
    <location>
        <begin position="24"/>
        <end position="41"/>
    </location>
</feature>